<dbReference type="Pfam" id="PF02518">
    <property type="entry name" value="HATPase_c"/>
    <property type="match status" value="1"/>
</dbReference>
<evidence type="ECO:0000313" key="4">
    <source>
        <dbReference type="Proteomes" id="UP000076079"/>
    </source>
</evidence>
<evidence type="ECO:0000313" key="3">
    <source>
        <dbReference type="EMBL" id="AMY10734.1"/>
    </source>
</evidence>
<dbReference type="InterPro" id="IPR010559">
    <property type="entry name" value="Sig_transdc_His_kin_internal"/>
</dbReference>
<keyword evidence="1" id="KW-1133">Transmembrane helix</keyword>
<feature type="transmembrane region" description="Helical" evidence="1">
    <location>
        <begin position="23"/>
        <end position="47"/>
    </location>
</feature>
<keyword evidence="3" id="KW-0418">Kinase</keyword>
<dbReference type="EMBL" id="CP015136">
    <property type="protein sequence ID" value="AMY10734.1"/>
    <property type="molecule type" value="Genomic_DNA"/>
</dbReference>
<keyword evidence="1" id="KW-0812">Transmembrane</keyword>
<dbReference type="InterPro" id="IPR036890">
    <property type="entry name" value="HATPase_C_sf"/>
</dbReference>
<protein>
    <submittedName>
        <fullName evidence="3">Sensor histidine kinase YehU</fullName>
        <ecNumber evidence="3">2.7.13.3</ecNumber>
    </submittedName>
</protein>
<dbReference type="SUPFAM" id="SSF55874">
    <property type="entry name" value="ATPase domain of HSP90 chaperone/DNA topoisomerase II/histidine kinase"/>
    <property type="match status" value="1"/>
</dbReference>
<keyword evidence="4" id="KW-1185">Reference proteome</keyword>
<dbReference type="InterPro" id="IPR050640">
    <property type="entry name" value="Bact_2-comp_sensor_kinase"/>
</dbReference>
<keyword evidence="3" id="KW-0808">Transferase</keyword>
<dbReference type="SMART" id="SM00387">
    <property type="entry name" value="HATPase_c"/>
    <property type="match status" value="1"/>
</dbReference>
<feature type="transmembrane region" description="Helical" evidence="1">
    <location>
        <begin position="67"/>
        <end position="84"/>
    </location>
</feature>
<dbReference type="Pfam" id="PF06580">
    <property type="entry name" value="His_kinase"/>
    <property type="match status" value="1"/>
</dbReference>
<dbReference type="STRING" id="1855912.LuPra_03973"/>
<dbReference type="GO" id="GO:0000155">
    <property type="term" value="F:phosphorelay sensor kinase activity"/>
    <property type="evidence" value="ECO:0007669"/>
    <property type="project" value="InterPro"/>
</dbReference>
<dbReference type="EC" id="2.7.13.3" evidence="3"/>
<gene>
    <name evidence="3" type="primary">yehU_3</name>
    <name evidence="3" type="ORF">LuPra_03973</name>
</gene>
<accession>A0A143PSE9</accession>
<dbReference type="Gene3D" id="3.30.565.10">
    <property type="entry name" value="Histidine kinase-like ATPase, C-terminal domain"/>
    <property type="match status" value="1"/>
</dbReference>
<feature type="transmembrane region" description="Helical" evidence="1">
    <location>
        <begin position="96"/>
        <end position="119"/>
    </location>
</feature>
<reference evidence="4" key="2">
    <citation type="submission" date="2016-04" db="EMBL/GenBank/DDBJ databases">
        <title>First Complete Genome Sequence of a Subdivision 6 Acidobacterium.</title>
        <authorList>
            <person name="Huang S."/>
            <person name="Vieira S."/>
            <person name="Bunk B."/>
            <person name="Riedel T."/>
            <person name="Sproeer C."/>
            <person name="Overmann J."/>
        </authorList>
    </citation>
    <scope>NUCLEOTIDE SEQUENCE [LARGE SCALE GENOMIC DNA]</scope>
    <source>
        <strain evidence="4">DSM 100886 HEG_-6_39</strain>
    </source>
</reference>
<dbReference type="PATRIC" id="fig|1813736.3.peg.4202"/>
<evidence type="ECO:0000259" key="2">
    <source>
        <dbReference type="SMART" id="SM00387"/>
    </source>
</evidence>
<dbReference type="GO" id="GO:0016020">
    <property type="term" value="C:membrane"/>
    <property type="evidence" value="ECO:0007669"/>
    <property type="project" value="InterPro"/>
</dbReference>
<reference evidence="3 4" key="1">
    <citation type="journal article" date="2016" name="Genome Announc.">
        <title>First Complete Genome Sequence of a Subdivision 6 Acidobacterium Strain.</title>
        <authorList>
            <person name="Huang S."/>
            <person name="Vieira S."/>
            <person name="Bunk B."/>
            <person name="Riedel T."/>
            <person name="Sproer C."/>
            <person name="Overmann J."/>
        </authorList>
    </citation>
    <scope>NUCLEOTIDE SEQUENCE [LARGE SCALE GENOMIC DNA]</scope>
    <source>
        <strain evidence="4">DSM 100886 HEG_-6_39</strain>
    </source>
</reference>
<dbReference type="InterPro" id="IPR003594">
    <property type="entry name" value="HATPase_dom"/>
</dbReference>
<dbReference type="AlphaFoldDB" id="A0A143PSE9"/>
<dbReference type="PANTHER" id="PTHR34220">
    <property type="entry name" value="SENSOR HISTIDINE KINASE YPDA"/>
    <property type="match status" value="1"/>
</dbReference>
<evidence type="ECO:0000256" key="1">
    <source>
        <dbReference type="SAM" id="Phobius"/>
    </source>
</evidence>
<dbReference type="KEGG" id="abac:LuPra_03973"/>
<feature type="domain" description="Histidine kinase/HSP90-like ATPase" evidence="2">
    <location>
        <begin position="261"/>
        <end position="360"/>
    </location>
</feature>
<sequence>MAPVASAKAAPTRYKLRPVRRRWIVAACSFTLAAILFTGQVWVDYAYAGRSLPWSRAFAVALVDWELWTLIAPIVLLLAARVPLSRRRLARSLAVHLPASLGIAVAKLVAEGLMVRAIIGPGRVPFSLLKIHVTVLTYWAIVAAVQYAEQQRLSRERELRAARLQTELARAQVESLKMQIHPHFLFNTLNAIAGLMREDVELADTMLAQLSELLRGTLQTEGVQEVPLSEELRLLRAYLAIQQTRFGNRLQVAIDVPDGCRQHVVPTLILQPLVENAIRHGFSAIPGPGCIAICVSAKSERLRVDVTDEGPGPPQPLREGYGLRNTRSRLQALYGDDASLSVVPTNPRGARARLDIPLRGASS</sequence>
<organism evidence="3 4">
    <name type="scientific">Luteitalea pratensis</name>
    <dbReference type="NCBI Taxonomy" id="1855912"/>
    <lineage>
        <taxon>Bacteria</taxon>
        <taxon>Pseudomonadati</taxon>
        <taxon>Acidobacteriota</taxon>
        <taxon>Vicinamibacteria</taxon>
        <taxon>Vicinamibacterales</taxon>
        <taxon>Vicinamibacteraceae</taxon>
        <taxon>Luteitalea</taxon>
    </lineage>
</organism>
<dbReference type="PANTHER" id="PTHR34220:SF9">
    <property type="entry name" value="SIGNAL TRANSDUCTION HISTIDINE KINASE INTERNAL REGION DOMAIN-CONTAINING PROTEIN"/>
    <property type="match status" value="1"/>
</dbReference>
<keyword evidence="1" id="KW-0472">Membrane</keyword>
<dbReference type="Proteomes" id="UP000076079">
    <property type="component" value="Chromosome"/>
</dbReference>
<proteinExistence type="predicted"/>
<name>A0A143PSE9_LUTPR</name>